<dbReference type="PANTHER" id="PTHR33110:SF97">
    <property type="entry name" value="DUF295 DOMAIN-CONTAINING PROTEIN"/>
    <property type="match status" value="1"/>
</dbReference>
<sequence length="395" mass="45465">MESWWDLPDNIILGITANLPCRADRVRMACVNKQWRAAVMQPRPPPLPQLPPLPPQLPWLIFPNTTTPSFYSWIGGRSHRLPLPPDVRVARFCGSSDGGWSVLALDSRHSYTLYNLNSGQRVHLPPGIGTPSGREFPLVARFATLSASPSPRAYMVAAIVLFARRLDVVFWCQGSECWFPPRGPRLKRPQDVIYYNGGFYYVTATEGVVVYWPGYGRPNNNQMRMRRLEYDILQRADYLEDMTLIRGNGSIMRYLVESRGQLLMVVRYIYNDGGTEALRVFRFQVMPPRATATISRRPRATWVDVDYLEGRMLFVGKGCSRSFEVAQFHGFEDAVIYFLDECFVPDTRVVVEERQHYLFDDMGRYDMDDMTSVEWPPVNRRPTTSDNAPATWWFP</sequence>
<dbReference type="PANTHER" id="PTHR33110">
    <property type="entry name" value="F-BOX/KELCH-REPEAT PROTEIN-RELATED"/>
    <property type="match status" value="1"/>
</dbReference>
<reference evidence="2 3" key="1">
    <citation type="submission" date="2019-11" db="EMBL/GenBank/DDBJ databases">
        <title>Whole genome sequence of Oryza granulata.</title>
        <authorList>
            <person name="Li W."/>
        </authorList>
    </citation>
    <scope>NUCLEOTIDE SEQUENCE [LARGE SCALE GENOMIC DNA]</scope>
    <source>
        <strain evidence="3">cv. Menghai</strain>
        <tissue evidence="2">Leaf</tissue>
    </source>
</reference>
<keyword evidence="3" id="KW-1185">Reference proteome</keyword>
<protein>
    <recommendedName>
        <fullName evidence="1">KIB1-4 beta-propeller domain-containing protein</fullName>
    </recommendedName>
</protein>
<dbReference type="InterPro" id="IPR036047">
    <property type="entry name" value="F-box-like_dom_sf"/>
</dbReference>
<evidence type="ECO:0000313" key="2">
    <source>
        <dbReference type="EMBL" id="KAF0916339.1"/>
    </source>
</evidence>
<comment type="caution">
    <text evidence="2">The sequence shown here is derived from an EMBL/GenBank/DDBJ whole genome shotgun (WGS) entry which is preliminary data.</text>
</comment>
<dbReference type="Proteomes" id="UP000479710">
    <property type="component" value="Unassembled WGS sequence"/>
</dbReference>
<dbReference type="InterPro" id="IPR005174">
    <property type="entry name" value="KIB1-4_b-propeller"/>
</dbReference>
<evidence type="ECO:0000313" key="3">
    <source>
        <dbReference type="Proteomes" id="UP000479710"/>
    </source>
</evidence>
<organism evidence="2 3">
    <name type="scientific">Oryza meyeriana var. granulata</name>
    <dbReference type="NCBI Taxonomy" id="110450"/>
    <lineage>
        <taxon>Eukaryota</taxon>
        <taxon>Viridiplantae</taxon>
        <taxon>Streptophyta</taxon>
        <taxon>Embryophyta</taxon>
        <taxon>Tracheophyta</taxon>
        <taxon>Spermatophyta</taxon>
        <taxon>Magnoliopsida</taxon>
        <taxon>Liliopsida</taxon>
        <taxon>Poales</taxon>
        <taxon>Poaceae</taxon>
        <taxon>BOP clade</taxon>
        <taxon>Oryzoideae</taxon>
        <taxon>Oryzeae</taxon>
        <taxon>Oryzinae</taxon>
        <taxon>Oryza</taxon>
        <taxon>Oryza meyeriana</taxon>
    </lineage>
</organism>
<dbReference type="Pfam" id="PF03478">
    <property type="entry name" value="Beta-prop_KIB1-4"/>
    <property type="match status" value="1"/>
</dbReference>
<dbReference type="EMBL" id="SPHZ02000005">
    <property type="protein sequence ID" value="KAF0916339.1"/>
    <property type="molecule type" value="Genomic_DNA"/>
</dbReference>
<feature type="domain" description="KIB1-4 beta-propeller" evidence="1">
    <location>
        <begin position="71"/>
        <end position="352"/>
    </location>
</feature>
<proteinExistence type="predicted"/>
<dbReference type="OrthoDB" id="360653at2759"/>
<accession>A0A6G1DV35</accession>
<gene>
    <name evidence="2" type="ORF">E2562_005938</name>
</gene>
<dbReference type="SUPFAM" id="SSF81383">
    <property type="entry name" value="F-box domain"/>
    <property type="match status" value="1"/>
</dbReference>
<evidence type="ECO:0000259" key="1">
    <source>
        <dbReference type="Pfam" id="PF03478"/>
    </source>
</evidence>
<dbReference type="Gene3D" id="1.20.1280.50">
    <property type="match status" value="1"/>
</dbReference>
<dbReference type="AlphaFoldDB" id="A0A6G1DV35"/>
<name>A0A6G1DV35_9ORYZ</name>
<dbReference type="CDD" id="cd09917">
    <property type="entry name" value="F-box_SF"/>
    <property type="match status" value="1"/>
</dbReference>